<organism evidence="2 3">
    <name type="scientific">Desulfoglaeba alkanexedens ALDC</name>
    <dbReference type="NCBI Taxonomy" id="980445"/>
    <lineage>
        <taxon>Bacteria</taxon>
        <taxon>Pseudomonadati</taxon>
        <taxon>Thermodesulfobacteriota</taxon>
        <taxon>Syntrophobacteria</taxon>
        <taxon>Syntrophobacterales</taxon>
        <taxon>Syntrophobacteraceae</taxon>
        <taxon>Desulfoglaeba</taxon>
    </lineage>
</organism>
<proteinExistence type="predicted"/>
<dbReference type="KEGG" id="dax:FDQ92_03990"/>
<protein>
    <submittedName>
        <fullName evidence="2">Uncharacterized protein</fullName>
    </submittedName>
</protein>
<accession>A0A4P8L1F5</accession>
<gene>
    <name evidence="2" type="ORF">FDQ92_03990</name>
</gene>
<evidence type="ECO:0000313" key="2">
    <source>
        <dbReference type="EMBL" id="QCQ21413.1"/>
    </source>
</evidence>
<feature type="compositionally biased region" description="Basic and acidic residues" evidence="1">
    <location>
        <begin position="1"/>
        <end position="11"/>
    </location>
</feature>
<evidence type="ECO:0000313" key="3">
    <source>
        <dbReference type="Proteomes" id="UP000298602"/>
    </source>
</evidence>
<dbReference type="Proteomes" id="UP000298602">
    <property type="component" value="Chromosome"/>
</dbReference>
<name>A0A4P8L1F5_9BACT</name>
<keyword evidence="3" id="KW-1185">Reference proteome</keyword>
<dbReference type="EMBL" id="CP040098">
    <property type="protein sequence ID" value="QCQ21413.1"/>
    <property type="molecule type" value="Genomic_DNA"/>
</dbReference>
<dbReference type="OrthoDB" id="427383at2"/>
<reference evidence="2 3" key="1">
    <citation type="submission" date="2019-05" db="EMBL/GenBank/DDBJ databases">
        <title>The Complete Genome Sequence of the n-alkane-degrading Desulfoglaeba alkanexedens ALDC reveals multiple alkylsuccinate synthase gene clusters.</title>
        <authorList>
            <person name="Callaghan A.V."/>
            <person name="Davidova I.A."/>
            <person name="Duncan K.E."/>
            <person name="Morris B."/>
            <person name="McInerney M.J."/>
        </authorList>
    </citation>
    <scope>NUCLEOTIDE SEQUENCE [LARGE SCALE GENOMIC DNA]</scope>
    <source>
        <strain evidence="2 3">ALDC</strain>
    </source>
</reference>
<feature type="region of interest" description="Disordered" evidence="1">
    <location>
        <begin position="1"/>
        <end position="27"/>
    </location>
</feature>
<reference evidence="2 3" key="2">
    <citation type="submission" date="2019-05" db="EMBL/GenBank/DDBJ databases">
        <authorList>
            <person name="Suflita J.M."/>
            <person name="Marks C.R."/>
        </authorList>
    </citation>
    <scope>NUCLEOTIDE SEQUENCE [LARGE SCALE GENOMIC DNA]</scope>
    <source>
        <strain evidence="2 3">ALDC</strain>
    </source>
</reference>
<sequence length="87" mass="9869">MVRRLRNDGHEVPGYTSEGHPGCRSKRSAPVAEVDVELLEDETGWFPYLSVEDSYKLDDVRDALRRGDLDSAAKYGRIYELRAGAQR</sequence>
<dbReference type="AlphaFoldDB" id="A0A4P8L1F5"/>
<evidence type="ECO:0000256" key="1">
    <source>
        <dbReference type="SAM" id="MobiDB-lite"/>
    </source>
</evidence>